<sequence length="443" mass="48704">MDNSYNIEDYPIIHPLRLFSYKPEFVDIAAGDGIYVTDTNGKRYIDAISGLWNVSLGYNNKDINKAIIAQLENISFVNLYASGNPTTLEFAKRLIQTVPRELSKVIYTCSGSESVEVAIKIARKFHKLLGKSQKKEFAVLDLSYHGTTYGAMSASGMDNSCIEDYGPWVEGFNLLSTPFCLCCGGNDMAGQCRREALESVENLFRTRGDRLAGIILEPVIGSGGIIPLPDWYIRKVRELCSQYGVLIIFDEVATGFGRTGSLYSFQQLGVTPDILCLSKGINSGYIPMGAVIISGYINEVYSNNNSYIEHFSTQNGNPLACAAGLATLEQVDSSLLQDKVKALGKLLVKTLEDSLDGNSNVLGIRGAGLMAGVQLKGPGSNCLTSGQISELYKKIRSKGLIVYPFYIYPKISGFSFFPSFISTEQDILKMANIFCTEIKRFRF</sequence>
<name>A0A1V4SP01_RUMHU</name>
<dbReference type="AlphaFoldDB" id="A0A1V4SP01"/>
<dbReference type="InterPro" id="IPR005814">
    <property type="entry name" value="Aminotrans_3"/>
</dbReference>
<evidence type="ECO:0000256" key="2">
    <source>
        <dbReference type="ARBA" id="ARBA00008954"/>
    </source>
</evidence>
<dbReference type="Gene3D" id="3.40.640.10">
    <property type="entry name" value="Type I PLP-dependent aspartate aminotransferase-like (Major domain)"/>
    <property type="match status" value="1"/>
</dbReference>
<dbReference type="InterPro" id="IPR015424">
    <property type="entry name" value="PyrdxlP-dep_Trfase"/>
</dbReference>
<dbReference type="EC" id="2.6.1.62" evidence="5"/>
<dbReference type="CDD" id="cd00610">
    <property type="entry name" value="OAT_like"/>
    <property type="match status" value="1"/>
</dbReference>
<dbReference type="Gene3D" id="3.90.1150.10">
    <property type="entry name" value="Aspartate Aminotransferase, domain 1"/>
    <property type="match status" value="1"/>
</dbReference>
<evidence type="ECO:0000256" key="4">
    <source>
        <dbReference type="RuleBase" id="RU003560"/>
    </source>
</evidence>
<keyword evidence="6" id="KW-1185">Reference proteome</keyword>
<accession>A0A1V4SP01</accession>
<gene>
    <name evidence="5" type="primary">bioA</name>
    <name evidence="5" type="ORF">CLHUN_10820</name>
</gene>
<dbReference type="SUPFAM" id="SSF53383">
    <property type="entry name" value="PLP-dependent transferases"/>
    <property type="match status" value="1"/>
</dbReference>
<comment type="cofactor">
    <cofactor evidence="1">
        <name>pyridoxal 5'-phosphate</name>
        <dbReference type="ChEBI" id="CHEBI:597326"/>
    </cofactor>
</comment>
<dbReference type="InterPro" id="IPR015421">
    <property type="entry name" value="PyrdxlP-dep_Trfase_major"/>
</dbReference>
<comment type="caution">
    <text evidence="5">The sequence shown here is derived from an EMBL/GenBank/DDBJ whole genome shotgun (WGS) entry which is preliminary data.</text>
</comment>
<evidence type="ECO:0000256" key="3">
    <source>
        <dbReference type="ARBA" id="ARBA00022898"/>
    </source>
</evidence>
<keyword evidence="3 4" id="KW-0663">Pyridoxal phosphate</keyword>
<dbReference type="PANTHER" id="PTHR43094">
    <property type="entry name" value="AMINOTRANSFERASE"/>
    <property type="match status" value="1"/>
</dbReference>
<dbReference type="GO" id="GO:0030170">
    <property type="term" value="F:pyridoxal phosphate binding"/>
    <property type="evidence" value="ECO:0007669"/>
    <property type="project" value="InterPro"/>
</dbReference>
<evidence type="ECO:0000313" key="5">
    <source>
        <dbReference type="EMBL" id="OPX45195.1"/>
    </source>
</evidence>
<evidence type="ECO:0000256" key="1">
    <source>
        <dbReference type="ARBA" id="ARBA00001933"/>
    </source>
</evidence>
<keyword evidence="5" id="KW-0808">Transferase</keyword>
<keyword evidence="5" id="KW-0032">Aminotransferase</keyword>
<dbReference type="PANTHER" id="PTHR43094:SF1">
    <property type="entry name" value="AMINOTRANSFERASE CLASS-III"/>
    <property type="match status" value="1"/>
</dbReference>
<organism evidence="5 6">
    <name type="scientific">Ruminiclostridium hungatei</name>
    <name type="common">Clostridium hungatei</name>
    <dbReference type="NCBI Taxonomy" id="48256"/>
    <lineage>
        <taxon>Bacteria</taxon>
        <taxon>Bacillati</taxon>
        <taxon>Bacillota</taxon>
        <taxon>Clostridia</taxon>
        <taxon>Eubacteriales</taxon>
        <taxon>Oscillospiraceae</taxon>
        <taxon>Ruminiclostridium</taxon>
    </lineage>
</organism>
<dbReference type="OrthoDB" id="9801052at2"/>
<dbReference type="RefSeq" id="WP_080063527.1">
    <property type="nucleotide sequence ID" value="NZ_MZGX01000005.1"/>
</dbReference>
<dbReference type="GO" id="GO:0004015">
    <property type="term" value="F:adenosylmethionine-8-amino-7-oxononanoate transaminase activity"/>
    <property type="evidence" value="ECO:0007669"/>
    <property type="project" value="UniProtKB-EC"/>
</dbReference>
<protein>
    <submittedName>
        <fullName evidence="5">Adenosylmethionine-8-amino-7-oxononanoate aminotransferase</fullName>
        <ecNumber evidence="5">2.6.1.62</ecNumber>
    </submittedName>
</protein>
<dbReference type="PROSITE" id="PS00600">
    <property type="entry name" value="AA_TRANSFER_CLASS_3"/>
    <property type="match status" value="1"/>
</dbReference>
<dbReference type="EMBL" id="MZGX01000005">
    <property type="protein sequence ID" value="OPX45195.1"/>
    <property type="molecule type" value="Genomic_DNA"/>
</dbReference>
<dbReference type="Pfam" id="PF00202">
    <property type="entry name" value="Aminotran_3"/>
    <property type="match status" value="1"/>
</dbReference>
<reference evidence="5 6" key="1">
    <citation type="submission" date="2017-03" db="EMBL/GenBank/DDBJ databases">
        <title>Genome sequence of Clostridium hungatei DSM 14427.</title>
        <authorList>
            <person name="Poehlein A."/>
            <person name="Daniel R."/>
        </authorList>
    </citation>
    <scope>NUCLEOTIDE SEQUENCE [LARGE SCALE GENOMIC DNA]</scope>
    <source>
        <strain evidence="5 6">DSM 14427</strain>
    </source>
</reference>
<comment type="similarity">
    <text evidence="2 4">Belongs to the class-III pyridoxal-phosphate-dependent aminotransferase family.</text>
</comment>
<dbReference type="Proteomes" id="UP000191554">
    <property type="component" value="Unassembled WGS sequence"/>
</dbReference>
<dbReference type="InterPro" id="IPR049704">
    <property type="entry name" value="Aminotrans_3_PPA_site"/>
</dbReference>
<evidence type="ECO:0000313" key="6">
    <source>
        <dbReference type="Proteomes" id="UP000191554"/>
    </source>
</evidence>
<dbReference type="FunFam" id="3.40.640.10:FF:000004">
    <property type="entry name" value="Acetylornithine aminotransferase"/>
    <property type="match status" value="1"/>
</dbReference>
<dbReference type="STRING" id="48256.CLHUN_10820"/>
<dbReference type="InterPro" id="IPR015422">
    <property type="entry name" value="PyrdxlP-dep_Trfase_small"/>
</dbReference>
<proteinExistence type="inferred from homology"/>